<sequence>MLRARADYNNANTFTMCTIDGTTNIWVGLKVVGGSYVTAEVNHPGAMDGMLRARSSTVGSWEQFDILCASSNGPDLCDIRSRGTGHYVTTEVNYPGGDDGMLRARSSTVGSWEQFYAEGM</sequence>
<gene>
    <name evidence="1" type="ordered locus">Sros_4943</name>
</gene>
<evidence type="ECO:0000313" key="1">
    <source>
        <dbReference type="EMBL" id="ACZ87749.1"/>
    </source>
</evidence>
<keyword evidence="2" id="KW-1185">Reference proteome</keyword>
<dbReference type="HOGENOM" id="CLU_2128783_0_0_11"/>
<protein>
    <submittedName>
        <fullName evidence="1">Uncharacterized protein</fullName>
    </submittedName>
</protein>
<dbReference type="AlphaFoldDB" id="D2B711"/>
<reference evidence="1 2" key="1">
    <citation type="journal article" date="2010" name="Stand. Genomic Sci.">
        <title>Complete genome sequence of Streptosporangium roseum type strain (NI 9100).</title>
        <authorList>
            <person name="Nolan M."/>
            <person name="Sikorski J."/>
            <person name="Jando M."/>
            <person name="Lucas S."/>
            <person name="Lapidus A."/>
            <person name="Glavina Del Rio T."/>
            <person name="Chen F."/>
            <person name="Tice H."/>
            <person name="Pitluck S."/>
            <person name="Cheng J.F."/>
            <person name="Chertkov O."/>
            <person name="Sims D."/>
            <person name="Meincke L."/>
            <person name="Brettin T."/>
            <person name="Han C."/>
            <person name="Detter J.C."/>
            <person name="Bruce D."/>
            <person name="Goodwin L."/>
            <person name="Land M."/>
            <person name="Hauser L."/>
            <person name="Chang Y.J."/>
            <person name="Jeffries C.D."/>
            <person name="Ivanova N."/>
            <person name="Mavromatis K."/>
            <person name="Mikhailova N."/>
            <person name="Chen A."/>
            <person name="Palaniappan K."/>
            <person name="Chain P."/>
            <person name="Rohde M."/>
            <person name="Goker M."/>
            <person name="Bristow J."/>
            <person name="Eisen J.A."/>
            <person name="Markowitz V."/>
            <person name="Hugenholtz P."/>
            <person name="Kyrpides N.C."/>
            <person name="Klenk H.P."/>
        </authorList>
    </citation>
    <scope>NUCLEOTIDE SEQUENCE [LARGE SCALE GENOMIC DNA]</scope>
    <source>
        <strain evidence="2">ATCC 12428 / DSM 43021 / JCM 3005 / NI 9100</strain>
    </source>
</reference>
<dbReference type="Gene3D" id="2.80.10.50">
    <property type="match status" value="1"/>
</dbReference>
<dbReference type="KEGG" id="sro:Sros_4943"/>
<dbReference type="SUPFAM" id="SSF50405">
    <property type="entry name" value="Actin-crosslinking proteins"/>
    <property type="match status" value="1"/>
</dbReference>
<name>D2B711_STRRD</name>
<accession>D2B711</accession>
<evidence type="ECO:0000313" key="2">
    <source>
        <dbReference type="Proteomes" id="UP000002029"/>
    </source>
</evidence>
<dbReference type="eggNOG" id="ENOG502ZCUZ">
    <property type="taxonomic scope" value="Bacteria"/>
</dbReference>
<organism evidence="1 2">
    <name type="scientific">Streptosporangium roseum (strain ATCC 12428 / DSM 43021 / JCM 3005 / KCTC 9067 / NCIMB 10171 / NRRL 2505 / NI 9100)</name>
    <dbReference type="NCBI Taxonomy" id="479432"/>
    <lineage>
        <taxon>Bacteria</taxon>
        <taxon>Bacillati</taxon>
        <taxon>Actinomycetota</taxon>
        <taxon>Actinomycetes</taxon>
        <taxon>Streptosporangiales</taxon>
        <taxon>Streptosporangiaceae</taxon>
        <taxon>Streptosporangium</taxon>
    </lineage>
</organism>
<dbReference type="EMBL" id="CP001814">
    <property type="protein sequence ID" value="ACZ87749.1"/>
    <property type="molecule type" value="Genomic_DNA"/>
</dbReference>
<proteinExistence type="predicted"/>
<dbReference type="CDD" id="cd00257">
    <property type="entry name" value="beta-trefoil_FSCN-like"/>
    <property type="match status" value="1"/>
</dbReference>
<dbReference type="Proteomes" id="UP000002029">
    <property type="component" value="Chromosome"/>
</dbReference>
<dbReference type="InterPro" id="IPR008999">
    <property type="entry name" value="Actin-crosslinking"/>
</dbReference>